<feature type="transmembrane region" description="Helical" evidence="2">
    <location>
        <begin position="243"/>
        <end position="262"/>
    </location>
</feature>
<evidence type="ECO:0008006" key="5">
    <source>
        <dbReference type="Google" id="ProtNLM"/>
    </source>
</evidence>
<accession>A0ABU3Q059</accession>
<dbReference type="EMBL" id="JAVYII010000006">
    <property type="protein sequence ID" value="MDT9594390.1"/>
    <property type="molecule type" value="Genomic_DNA"/>
</dbReference>
<feature type="compositionally biased region" description="Pro residues" evidence="1">
    <location>
        <begin position="289"/>
        <end position="303"/>
    </location>
</feature>
<dbReference type="RefSeq" id="WP_315734107.1">
    <property type="nucleotide sequence ID" value="NZ_JAVYII010000006.1"/>
</dbReference>
<feature type="compositionally biased region" description="Basic and acidic residues" evidence="1">
    <location>
        <begin position="19"/>
        <end position="39"/>
    </location>
</feature>
<name>A0ABU3Q059_9ACTN</name>
<feature type="region of interest" description="Disordered" evidence="1">
    <location>
        <begin position="1"/>
        <end position="39"/>
    </location>
</feature>
<keyword evidence="2" id="KW-1133">Transmembrane helix</keyword>
<comment type="caution">
    <text evidence="3">The sequence shown here is derived from an EMBL/GenBank/DDBJ whole genome shotgun (WGS) entry which is preliminary data.</text>
</comment>
<dbReference type="Proteomes" id="UP001268542">
    <property type="component" value="Unassembled WGS sequence"/>
</dbReference>
<proteinExistence type="predicted"/>
<evidence type="ECO:0000313" key="3">
    <source>
        <dbReference type="EMBL" id="MDT9594390.1"/>
    </source>
</evidence>
<organism evidence="3 4">
    <name type="scientific">Nocardioides imazamoxiresistens</name>
    <dbReference type="NCBI Taxonomy" id="3231893"/>
    <lineage>
        <taxon>Bacteria</taxon>
        <taxon>Bacillati</taxon>
        <taxon>Actinomycetota</taxon>
        <taxon>Actinomycetes</taxon>
        <taxon>Propionibacteriales</taxon>
        <taxon>Nocardioidaceae</taxon>
        <taxon>Nocardioides</taxon>
    </lineage>
</organism>
<keyword evidence="2" id="KW-0472">Membrane</keyword>
<protein>
    <recommendedName>
        <fullName evidence="5">Polysaccharide chain length determinant N-terminal domain-containing protein</fullName>
    </recommendedName>
</protein>
<feature type="region of interest" description="Disordered" evidence="1">
    <location>
        <begin position="277"/>
        <end position="353"/>
    </location>
</feature>
<evidence type="ECO:0000256" key="2">
    <source>
        <dbReference type="SAM" id="Phobius"/>
    </source>
</evidence>
<keyword evidence="2" id="KW-0812">Transmembrane</keyword>
<feature type="compositionally biased region" description="Low complexity" evidence="1">
    <location>
        <begin position="304"/>
        <end position="315"/>
    </location>
</feature>
<gene>
    <name evidence="3" type="ORF">RDV89_15000</name>
</gene>
<reference evidence="3 4" key="1">
    <citation type="submission" date="2023-08" db="EMBL/GenBank/DDBJ databases">
        <title>Nocardioides seae sp. nov., a bacterium isolated from a soil.</title>
        <authorList>
            <person name="Wang X."/>
        </authorList>
    </citation>
    <scope>NUCLEOTIDE SEQUENCE [LARGE SCALE GENOMIC DNA]</scope>
    <source>
        <strain evidence="3 4">YZH12</strain>
    </source>
</reference>
<sequence length="495" mass="51591">MTENVRPDVAPGGGDPVDEAPRPDATTDRSADRSTDDSRLRTLPALGTALRTGWRHLVVGLVLGVVAGGLVAATSPSVYQATTTVRVGGGLVPVGDFRPDTLWAEDQVALAGTAPVRDAMAARIGGGIDADDVADSLAVTAETNSNYLVFTWTDDDPAAAERGADLAALVYIWQAKEEAEQRWQGHDTLLVSLIKQLDDDDPRAEDLRAERVQLEETVVDPGKIAGRAEGTARQTSLGTPSHLLAGGLGGLVLGAVSAYLWFVRRRDVAVEPVDRVAPVGGPAPDRAPLLPPLPGKRPTPATPATPVTASASPTAGPEEPAARTEGGILARFRERGSGSAAATPTGPVEHADPRMPVLGELRLDATDAALAPLGRSVVRWILQREDAGGPGNGGTGPEAGVLRLGVYATPDAPERSTELVRRALRAVGADGRLEIEEVDASLAGWRREFEACRGVLLVTGDGAWSDESVAVARMHLELVEVEVLGLVRVGGGSRA</sequence>
<evidence type="ECO:0000313" key="4">
    <source>
        <dbReference type="Proteomes" id="UP001268542"/>
    </source>
</evidence>
<evidence type="ECO:0000256" key="1">
    <source>
        <dbReference type="SAM" id="MobiDB-lite"/>
    </source>
</evidence>
<keyword evidence="4" id="KW-1185">Reference proteome</keyword>